<organism evidence="2 3">
    <name type="scientific">Paraglomus occultum</name>
    <dbReference type="NCBI Taxonomy" id="144539"/>
    <lineage>
        <taxon>Eukaryota</taxon>
        <taxon>Fungi</taxon>
        <taxon>Fungi incertae sedis</taxon>
        <taxon>Mucoromycota</taxon>
        <taxon>Glomeromycotina</taxon>
        <taxon>Glomeromycetes</taxon>
        <taxon>Paraglomerales</taxon>
        <taxon>Paraglomeraceae</taxon>
        <taxon>Paraglomus</taxon>
    </lineage>
</organism>
<dbReference type="AlphaFoldDB" id="A0A9N9FU44"/>
<protein>
    <submittedName>
        <fullName evidence="2">2140_t:CDS:1</fullName>
    </submittedName>
</protein>
<sequence>MAKLTTDVTHEPARGGPKQTLPVLETEQYPDWPLRKPDDDPGKALEIQPEKEVE</sequence>
<evidence type="ECO:0000256" key="1">
    <source>
        <dbReference type="SAM" id="MobiDB-lite"/>
    </source>
</evidence>
<proteinExistence type="predicted"/>
<gene>
    <name evidence="2" type="ORF">POCULU_LOCUS5280</name>
</gene>
<reference evidence="2" key="1">
    <citation type="submission" date="2021-06" db="EMBL/GenBank/DDBJ databases">
        <authorList>
            <person name="Kallberg Y."/>
            <person name="Tangrot J."/>
            <person name="Rosling A."/>
        </authorList>
    </citation>
    <scope>NUCLEOTIDE SEQUENCE</scope>
    <source>
        <strain evidence="2">IA702</strain>
    </source>
</reference>
<evidence type="ECO:0000313" key="2">
    <source>
        <dbReference type="EMBL" id="CAG8556279.1"/>
    </source>
</evidence>
<dbReference type="Proteomes" id="UP000789572">
    <property type="component" value="Unassembled WGS sequence"/>
</dbReference>
<evidence type="ECO:0000313" key="3">
    <source>
        <dbReference type="Proteomes" id="UP000789572"/>
    </source>
</evidence>
<comment type="caution">
    <text evidence="2">The sequence shown here is derived from an EMBL/GenBank/DDBJ whole genome shotgun (WGS) entry which is preliminary data.</text>
</comment>
<feature type="region of interest" description="Disordered" evidence="1">
    <location>
        <begin position="1"/>
        <end position="54"/>
    </location>
</feature>
<dbReference type="EMBL" id="CAJVPJ010000785">
    <property type="protein sequence ID" value="CAG8556279.1"/>
    <property type="molecule type" value="Genomic_DNA"/>
</dbReference>
<name>A0A9N9FU44_9GLOM</name>
<accession>A0A9N9FU44</accession>
<feature type="compositionally biased region" description="Basic and acidic residues" evidence="1">
    <location>
        <begin position="33"/>
        <end position="54"/>
    </location>
</feature>
<keyword evidence="3" id="KW-1185">Reference proteome</keyword>